<evidence type="ECO:0000313" key="1">
    <source>
        <dbReference type="EMBL" id="OIK23478.1"/>
    </source>
</evidence>
<accession>A0A1J4PTN5</accession>
<dbReference type="AlphaFoldDB" id="A0A1J4PTN5"/>
<gene>
    <name evidence="1" type="ORF">VT52_032295</name>
</gene>
<dbReference type="EMBL" id="LBDA02000104">
    <property type="protein sequence ID" value="OIK23478.1"/>
    <property type="molecule type" value="Genomic_DNA"/>
</dbReference>
<sequence>MVTALGAGVVGWLVIGRPEAEWGEVPLALISKVVLGSEAAQAARVLSGKAWAGRATACGSGAASADRLLATPLPFM</sequence>
<reference evidence="1" key="1">
    <citation type="submission" date="2016-10" db="EMBL/GenBank/DDBJ databases">
        <title>Genome sequence of Streptomyces malaysiense MUSC 136.</title>
        <authorList>
            <person name="Lee L.-H."/>
            <person name="Ser H.-L."/>
        </authorList>
    </citation>
    <scope>NUCLEOTIDE SEQUENCE [LARGE SCALE GENOMIC DNA]</scope>
    <source>
        <strain evidence="1">MUSC 136</strain>
    </source>
</reference>
<dbReference type="RefSeq" id="WP_046427438.1">
    <property type="nucleotide sequence ID" value="NZ_LBDA02000104.1"/>
</dbReference>
<name>A0A1J4PTN5_9ACTN</name>
<protein>
    <submittedName>
        <fullName evidence="1">Uncharacterized protein</fullName>
    </submittedName>
</protein>
<keyword evidence="2" id="KW-1185">Reference proteome</keyword>
<evidence type="ECO:0000313" key="2">
    <source>
        <dbReference type="Proteomes" id="UP000034838"/>
    </source>
</evidence>
<dbReference type="OrthoDB" id="9990685at2"/>
<organism evidence="1 2">
    <name type="scientific">Streptomyces malaysiense</name>
    <dbReference type="NCBI Taxonomy" id="1428626"/>
    <lineage>
        <taxon>Bacteria</taxon>
        <taxon>Bacillati</taxon>
        <taxon>Actinomycetota</taxon>
        <taxon>Actinomycetes</taxon>
        <taxon>Kitasatosporales</taxon>
        <taxon>Streptomycetaceae</taxon>
        <taxon>Streptomyces</taxon>
    </lineage>
</organism>
<comment type="caution">
    <text evidence="1">The sequence shown here is derived from an EMBL/GenBank/DDBJ whole genome shotgun (WGS) entry which is preliminary data.</text>
</comment>
<proteinExistence type="predicted"/>
<dbReference type="Proteomes" id="UP000034838">
    <property type="component" value="Unassembled WGS sequence"/>
</dbReference>